<dbReference type="EMBL" id="AMGV01000001">
    <property type="protein sequence ID" value="KEF62277.1"/>
    <property type="molecule type" value="Genomic_DNA"/>
</dbReference>
<protein>
    <submittedName>
        <fullName evidence="1">Uncharacterized protein</fullName>
    </submittedName>
</protein>
<organism evidence="1 2">
    <name type="scientific">Exophiala aquamarina CBS 119918</name>
    <dbReference type="NCBI Taxonomy" id="1182545"/>
    <lineage>
        <taxon>Eukaryota</taxon>
        <taxon>Fungi</taxon>
        <taxon>Dikarya</taxon>
        <taxon>Ascomycota</taxon>
        <taxon>Pezizomycotina</taxon>
        <taxon>Eurotiomycetes</taxon>
        <taxon>Chaetothyriomycetidae</taxon>
        <taxon>Chaetothyriales</taxon>
        <taxon>Herpotrichiellaceae</taxon>
        <taxon>Exophiala</taxon>
    </lineage>
</organism>
<dbReference type="GeneID" id="25275201"/>
<accession>A0A072PRD5</accession>
<dbReference type="RefSeq" id="XP_013264867.1">
    <property type="nucleotide sequence ID" value="XM_013409413.1"/>
</dbReference>
<reference evidence="1 2" key="1">
    <citation type="submission" date="2013-03" db="EMBL/GenBank/DDBJ databases">
        <title>The Genome Sequence of Exophiala aquamarina CBS 119918.</title>
        <authorList>
            <consortium name="The Broad Institute Genomics Platform"/>
            <person name="Cuomo C."/>
            <person name="de Hoog S."/>
            <person name="Gorbushina A."/>
            <person name="Walker B."/>
            <person name="Young S.K."/>
            <person name="Zeng Q."/>
            <person name="Gargeya S."/>
            <person name="Fitzgerald M."/>
            <person name="Haas B."/>
            <person name="Abouelleil A."/>
            <person name="Allen A.W."/>
            <person name="Alvarado L."/>
            <person name="Arachchi H.M."/>
            <person name="Berlin A.M."/>
            <person name="Chapman S.B."/>
            <person name="Gainer-Dewar J."/>
            <person name="Goldberg J."/>
            <person name="Griggs A."/>
            <person name="Gujja S."/>
            <person name="Hansen M."/>
            <person name="Howarth C."/>
            <person name="Imamovic A."/>
            <person name="Ireland A."/>
            <person name="Larimer J."/>
            <person name="McCowan C."/>
            <person name="Murphy C."/>
            <person name="Pearson M."/>
            <person name="Poon T.W."/>
            <person name="Priest M."/>
            <person name="Roberts A."/>
            <person name="Saif S."/>
            <person name="Shea T."/>
            <person name="Sisk P."/>
            <person name="Sykes S."/>
            <person name="Wortman J."/>
            <person name="Nusbaum C."/>
            <person name="Birren B."/>
        </authorList>
    </citation>
    <scope>NUCLEOTIDE SEQUENCE [LARGE SCALE GENOMIC DNA]</scope>
    <source>
        <strain evidence="1 2">CBS 119918</strain>
    </source>
</reference>
<sequence length="100" mass="11128">MESQIHVNDLARGYVVLLHHIDTASPAESLDNPYFSSENRRDMSSKAIAGVIGRGRTGKIQSPEPRTIPEEDYKELFQELTGSVVGLHSRSRAVRPRQLG</sequence>
<dbReference type="VEuPathDB" id="FungiDB:A1O9_00249"/>
<evidence type="ECO:0000313" key="1">
    <source>
        <dbReference type="EMBL" id="KEF62277.1"/>
    </source>
</evidence>
<evidence type="ECO:0000313" key="2">
    <source>
        <dbReference type="Proteomes" id="UP000027920"/>
    </source>
</evidence>
<dbReference type="OrthoDB" id="2130169at2759"/>
<name>A0A072PRD5_9EURO</name>
<comment type="caution">
    <text evidence="1">The sequence shown here is derived from an EMBL/GenBank/DDBJ whole genome shotgun (WGS) entry which is preliminary data.</text>
</comment>
<proteinExistence type="predicted"/>
<dbReference type="Proteomes" id="UP000027920">
    <property type="component" value="Unassembled WGS sequence"/>
</dbReference>
<dbReference type="HOGENOM" id="CLU_2306115_0_0_1"/>
<gene>
    <name evidence="1" type="ORF">A1O9_00249</name>
</gene>
<dbReference type="STRING" id="1182545.A0A072PRD5"/>
<keyword evidence="2" id="KW-1185">Reference proteome</keyword>
<dbReference type="AlphaFoldDB" id="A0A072PRD5"/>